<dbReference type="UniPathway" id="UPA00544"/>
<accession>A0A855MQW1</accession>
<comment type="similarity">
    <text evidence="1">Belongs to the anhydro-N-acetylmuramic acid kinase family.</text>
</comment>
<comment type="catalytic activity">
    <reaction evidence="1">
        <text>1,6-anhydro-N-acetyl-beta-muramate + ATP + H2O = N-acetyl-D-muramate 6-phosphate + ADP + H(+)</text>
        <dbReference type="Rhea" id="RHEA:24952"/>
        <dbReference type="ChEBI" id="CHEBI:15377"/>
        <dbReference type="ChEBI" id="CHEBI:15378"/>
        <dbReference type="ChEBI" id="CHEBI:30616"/>
        <dbReference type="ChEBI" id="CHEBI:58690"/>
        <dbReference type="ChEBI" id="CHEBI:58722"/>
        <dbReference type="ChEBI" id="CHEBI:456216"/>
        <dbReference type="EC" id="2.7.1.170"/>
    </reaction>
</comment>
<evidence type="ECO:0000256" key="1">
    <source>
        <dbReference type="HAMAP-Rule" id="MF_01270"/>
    </source>
</evidence>
<dbReference type="GO" id="GO:0097175">
    <property type="term" value="P:1,6-anhydro-N-acetyl-beta-muramic acid catabolic process"/>
    <property type="evidence" value="ECO:0007669"/>
    <property type="project" value="UniProtKB-UniRule"/>
</dbReference>
<dbReference type="EC" id="2.7.1.170" evidence="1"/>
<dbReference type="InterPro" id="IPR005338">
    <property type="entry name" value="Anhydro_N_Ac-Mur_kinase"/>
</dbReference>
<gene>
    <name evidence="1" type="primary">anmK</name>
    <name evidence="2" type="ORF">AA80_02705</name>
</gene>
<keyword evidence="1" id="KW-0808">Transferase</keyword>
<dbReference type="Gene3D" id="3.30.420.40">
    <property type="match status" value="2"/>
</dbReference>
<comment type="caution">
    <text evidence="2">The sequence shown here is derived from an EMBL/GenBank/DDBJ whole genome shotgun (WGS) entry which is preliminary data.</text>
</comment>
<dbReference type="GO" id="GO:0016301">
    <property type="term" value="F:kinase activity"/>
    <property type="evidence" value="ECO:0007669"/>
    <property type="project" value="UniProtKB-KW"/>
</dbReference>
<comment type="function">
    <text evidence="1">Catalyzes the specific phosphorylation of 1,6-anhydro-N-acetylmuramic acid (anhMurNAc) with the simultaneous cleavage of the 1,6-anhydro ring, generating MurNAc-6-P. Is required for the utilization of anhMurNAc either imported from the medium or derived from its own cell wall murein, and thus plays a role in cell wall recycling.</text>
</comment>
<reference evidence="2 3" key="1">
    <citation type="submission" date="2014-01" db="EMBL/GenBank/DDBJ databases">
        <title>Comparative genomics of Petrotoga.</title>
        <authorList>
            <person name="Chow K."/>
            <person name="Charchuk R."/>
            <person name="Nesbo C.L."/>
        </authorList>
    </citation>
    <scope>NUCLEOTIDE SEQUENCE [LARGE SCALE GENOMIC DNA]</scope>
    <source>
        <strain evidence="2 3">DSM 13575</strain>
    </source>
</reference>
<dbReference type="UniPathway" id="UPA00343"/>
<evidence type="ECO:0000313" key="3">
    <source>
        <dbReference type="Proteomes" id="UP000237502"/>
    </source>
</evidence>
<dbReference type="PANTHER" id="PTHR30605">
    <property type="entry name" value="ANHYDRO-N-ACETYLMURAMIC ACID KINASE"/>
    <property type="match status" value="1"/>
</dbReference>
<comment type="pathway">
    <text evidence="1">Amino-sugar metabolism; 1,6-anhydro-N-acetylmuramate degradation.</text>
</comment>
<keyword evidence="1" id="KW-0067">ATP-binding</keyword>
<dbReference type="CDD" id="cd24050">
    <property type="entry name" value="ASKHA_NBD_ANMK"/>
    <property type="match status" value="1"/>
</dbReference>
<comment type="pathway">
    <text evidence="1">Cell wall biogenesis; peptidoglycan recycling.</text>
</comment>
<dbReference type="HAMAP" id="MF_01270">
    <property type="entry name" value="AnhMurNAc_kinase"/>
    <property type="match status" value="1"/>
</dbReference>
<keyword evidence="1 2" id="KW-0418">Kinase</keyword>
<feature type="binding site" evidence="1">
    <location>
        <begin position="20"/>
        <end position="27"/>
    </location>
    <ligand>
        <name>ATP</name>
        <dbReference type="ChEBI" id="CHEBI:30616"/>
    </ligand>
</feature>
<dbReference type="Pfam" id="PF03702">
    <property type="entry name" value="AnmK"/>
    <property type="match status" value="1"/>
</dbReference>
<sequence length="405" mass="44329">MNTLEVKGEDIMLVIGLMSGTSVDGIDAALVEITEEGPQKLNVKVVNFINTPYSKKMREKILECSDPKTGSVDKICILNFELGELFSQAAKEVVESKGLNMQDVSLIGSHGQTIYHYVSDDFISTFQIGEACVIAEKTGTTTVTNFRARDIAAGGQGAPLVPYVDYILFKNDDYNRVMQNIGGIGNFTYIPKNAKIEDIKGTDTGPGNMLIDGVVQILSNGEQNYDKDGKISKNGKISDTLLAELMAHPFIKKESPKTTGREVFGLKYAQEIINRGKSMKLNDEDIVATVTAFTAKSIADAYLRFIGTNIDQVIISGGGSYNPTLISMIKYYVKKMIDEKATVMVLEELGFSSDAKESVAFAILAYQTYKGRKNNVPQITGAKRFVTLGEVVPVDKNKNVDKTPF</sequence>
<dbReference type="AlphaFoldDB" id="A0A855MQW1"/>
<dbReference type="GO" id="GO:0005524">
    <property type="term" value="F:ATP binding"/>
    <property type="evidence" value="ECO:0007669"/>
    <property type="project" value="UniProtKB-UniRule"/>
</dbReference>
<dbReference type="NCBIfam" id="NF007142">
    <property type="entry name" value="PRK09585.2-1"/>
    <property type="match status" value="1"/>
</dbReference>
<dbReference type="InterPro" id="IPR043129">
    <property type="entry name" value="ATPase_NBD"/>
</dbReference>
<name>A0A855MQW1_9BACT</name>
<dbReference type="GO" id="GO:0016773">
    <property type="term" value="F:phosphotransferase activity, alcohol group as acceptor"/>
    <property type="evidence" value="ECO:0007669"/>
    <property type="project" value="UniProtKB-UniRule"/>
</dbReference>
<evidence type="ECO:0000313" key="2">
    <source>
        <dbReference type="EMBL" id="POZ89037.1"/>
    </source>
</evidence>
<dbReference type="Proteomes" id="UP000237502">
    <property type="component" value="Unassembled WGS sequence"/>
</dbReference>
<dbReference type="PANTHER" id="PTHR30605:SF0">
    <property type="entry name" value="ANHYDRO-N-ACETYLMURAMIC ACID KINASE"/>
    <property type="match status" value="1"/>
</dbReference>
<keyword evidence="1" id="KW-0119">Carbohydrate metabolism</keyword>
<dbReference type="RefSeq" id="WP_103876300.1">
    <property type="nucleotide sequence ID" value="NZ_JAHC01000010.1"/>
</dbReference>
<organism evidence="2 3">
    <name type="scientific">Petrotoga sibirica DSM 13575</name>
    <dbReference type="NCBI Taxonomy" id="1122956"/>
    <lineage>
        <taxon>Bacteria</taxon>
        <taxon>Thermotogati</taxon>
        <taxon>Thermotogota</taxon>
        <taxon>Thermotogae</taxon>
        <taxon>Petrotogales</taxon>
        <taxon>Petrotogaceae</taxon>
        <taxon>Petrotoga</taxon>
    </lineage>
</organism>
<dbReference type="NCBIfam" id="NF007148">
    <property type="entry name" value="PRK09585.3-2"/>
    <property type="match status" value="1"/>
</dbReference>
<proteinExistence type="inferred from homology"/>
<dbReference type="NCBIfam" id="NF007151">
    <property type="entry name" value="PRK09585.3-6"/>
    <property type="match status" value="1"/>
</dbReference>
<keyword evidence="1" id="KW-0547">Nucleotide-binding</keyword>
<dbReference type="GO" id="GO:0006040">
    <property type="term" value="P:amino sugar metabolic process"/>
    <property type="evidence" value="ECO:0007669"/>
    <property type="project" value="InterPro"/>
</dbReference>
<dbReference type="SUPFAM" id="SSF53067">
    <property type="entry name" value="Actin-like ATPase domain"/>
    <property type="match status" value="1"/>
</dbReference>
<dbReference type="GO" id="GO:0009254">
    <property type="term" value="P:peptidoglycan turnover"/>
    <property type="evidence" value="ECO:0007669"/>
    <property type="project" value="UniProtKB-UniRule"/>
</dbReference>
<dbReference type="EMBL" id="JAHC01000010">
    <property type="protein sequence ID" value="POZ89037.1"/>
    <property type="molecule type" value="Genomic_DNA"/>
</dbReference>
<protein>
    <recommendedName>
        <fullName evidence="1">Anhydro-N-acetylmuramic acid kinase</fullName>
        <ecNumber evidence="1">2.7.1.170</ecNumber>
    </recommendedName>
    <alternativeName>
        <fullName evidence="1">AnhMurNAc kinase</fullName>
    </alternativeName>
</protein>